<dbReference type="EC" id="3.2.1.106" evidence="11 12"/>
<keyword evidence="5 12" id="KW-0256">Endoplasmic reticulum</keyword>
<dbReference type="Gene3D" id="2.70.98.110">
    <property type="entry name" value="Glycosyl hydrolase family 63, N-terminal domain"/>
    <property type="match status" value="1"/>
</dbReference>
<organism evidence="16 17">
    <name type="scientific">Dictyostelium firmibasis</name>
    <dbReference type="NCBI Taxonomy" id="79012"/>
    <lineage>
        <taxon>Eukaryota</taxon>
        <taxon>Amoebozoa</taxon>
        <taxon>Evosea</taxon>
        <taxon>Eumycetozoa</taxon>
        <taxon>Dictyostelia</taxon>
        <taxon>Dictyosteliales</taxon>
        <taxon>Dictyosteliaceae</taxon>
        <taxon>Dictyostelium</taxon>
    </lineage>
</organism>
<evidence type="ECO:0000256" key="7">
    <source>
        <dbReference type="ARBA" id="ARBA00022989"/>
    </source>
</evidence>
<dbReference type="Proteomes" id="UP001344447">
    <property type="component" value="Unassembled WGS sequence"/>
</dbReference>
<comment type="subcellular location">
    <subcellularLocation>
        <location evidence="1 12">Endoplasmic reticulum membrane</location>
        <topology evidence="1 12">Single-pass type II membrane protein</topology>
    </subcellularLocation>
</comment>
<dbReference type="InterPro" id="IPR031631">
    <property type="entry name" value="Glyco_hydro_63N"/>
</dbReference>
<evidence type="ECO:0000256" key="5">
    <source>
        <dbReference type="ARBA" id="ARBA00022824"/>
    </source>
</evidence>
<evidence type="ECO:0000259" key="15">
    <source>
        <dbReference type="Pfam" id="PF16923"/>
    </source>
</evidence>
<dbReference type="GO" id="GO:0005789">
    <property type="term" value="C:endoplasmic reticulum membrane"/>
    <property type="evidence" value="ECO:0007669"/>
    <property type="project" value="UniProtKB-SubCell"/>
</dbReference>
<dbReference type="FunFam" id="1.50.10.10:FF:000117">
    <property type="entry name" value="Uncharacterized protein"/>
    <property type="match status" value="1"/>
</dbReference>
<dbReference type="InterPro" id="IPR012341">
    <property type="entry name" value="6hp_glycosidase-like_sf"/>
</dbReference>
<evidence type="ECO:0000256" key="6">
    <source>
        <dbReference type="ARBA" id="ARBA00022968"/>
    </source>
</evidence>
<gene>
    <name evidence="16" type="ORF">RB653_005487</name>
</gene>
<feature type="domain" description="Glycosyl hydrolase family 63 C-terminal" evidence="14">
    <location>
        <begin position="352"/>
        <end position="834"/>
    </location>
</feature>
<dbReference type="InterPro" id="IPR038518">
    <property type="entry name" value="Glyco_hydro_63N_sf"/>
</dbReference>
<reference evidence="16 17" key="1">
    <citation type="submission" date="2023-11" db="EMBL/GenBank/DDBJ databases">
        <title>Dfirmibasis_genome.</title>
        <authorList>
            <person name="Edelbroek B."/>
            <person name="Kjellin J."/>
            <person name="Jerlstrom-Hultqvist J."/>
            <person name="Soderbom F."/>
        </authorList>
    </citation>
    <scope>NUCLEOTIDE SEQUENCE [LARGE SCALE GENOMIC DNA]</scope>
    <source>
        <strain evidence="16 17">TNS-C-14</strain>
    </source>
</reference>
<keyword evidence="10 12" id="KW-0326">Glycosidase</keyword>
<feature type="domain" description="Glycosyl hydrolase family 63 N-terminal" evidence="15">
    <location>
        <begin position="50"/>
        <end position="293"/>
    </location>
</feature>
<evidence type="ECO:0000256" key="12">
    <source>
        <dbReference type="RuleBase" id="RU368089"/>
    </source>
</evidence>
<comment type="similarity">
    <text evidence="2 12">Belongs to the glycosyl hydrolase 63 family.</text>
</comment>
<keyword evidence="13" id="KW-0732">Signal</keyword>
<evidence type="ECO:0000256" key="11">
    <source>
        <dbReference type="ARBA" id="ARBA00038888"/>
    </source>
</evidence>
<keyword evidence="7" id="KW-1133">Transmembrane helix</keyword>
<evidence type="ECO:0000256" key="3">
    <source>
        <dbReference type="ARBA" id="ARBA00022692"/>
    </source>
</evidence>
<feature type="chain" id="PRO_5042812214" description="Mannosyl-oligosaccharide glucosidase" evidence="13">
    <location>
        <begin position="26"/>
        <end position="836"/>
    </location>
</feature>
<dbReference type="PANTHER" id="PTHR10412:SF11">
    <property type="entry name" value="MANNOSYL-OLIGOSACCHARIDE GLUCOSIDASE"/>
    <property type="match status" value="1"/>
</dbReference>
<dbReference type="InterPro" id="IPR008928">
    <property type="entry name" value="6-hairpin_glycosidase_sf"/>
</dbReference>
<keyword evidence="9" id="KW-0325">Glycoprotein</keyword>
<dbReference type="InterPro" id="IPR031335">
    <property type="entry name" value="Glyco_hydro_63_C"/>
</dbReference>
<protein>
    <recommendedName>
        <fullName evidence="11 12">Mannosyl-oligosaccharide glucosidase</fullName>
        <ecNumber evidence="11 12">3.2.1.106</ecNumber>
    </recommendedName>
</protein>
<sequence>MKKINIITSSLLLLILITFSSLIKSDEKVEETESLLLEKIPIGLNGLNDTLYWGTYRPHTYFGMKTRSTKPINTGLIWSTPNIGMGSYNKFHYKVVQGGDNGIKSYTWTKHDGKNFGSQEITDVGGHLNLTTSFIKNSGSKGGDWSVRISAKSNYTNKGEVPLVSLIYYIHDESIKKSSNGLNINIADNNSNNNNNNNNIHIKGEHPEIGKYTLHFKDIKTSNSNNNNNNNCLEEMIKEEYNLINSQKDLCDWRFYGSSNYDSNKNWNVFNNIFDQDFNQHNEAVFRAWNTERFKGFIPTLPNKLKENSNVIAVQRVLTVPFNIEISFVSHEFHNKKELTEQQVDEIVKSILTGSEFDSTFSKFEKQFDDKFNKKFLGEKLKKHKSEIYKVTKESLSNLLGGFGYWYGSGITKKSEKIIKSKPVALFSATPSRPAFPRGFLWDEGFHQLLTSTFDVELTIESLSHWLNIMDENGWIPREQILGLEAASMVPEEFRLQLPNIANPPSIILVINKLLEISQAYKERTTHRKTEDDDYDGVEKLKMSMMRDLSIIIENNKEYDSIQRFLHSALPRLERFYQYYWNTQSSNLVENSFRWRGRKINHTLASGLDDYPRASQPSTSEIHIDLNSWVAFFAKSLSNLTKYLGGNVEQQEKSQMYFKQFKLIQSNIEQMHWDEKESLFHDILIHKNGSKEFLRTYGYMNYFPMLLGVLDVDSSMISPLLTTIKDVNGIWSRWGIRSMSVKDKNFGTHENYWKGPIWININYLFVHSMNKIYMNTPSIGECYQTLRFNLINNIGNVYSETGCLYEQYDPVSGNGLRNHPFSGWTSLVSLIASEQF</sequence>
<dbReference type="GO" id="GO:0004573">
    <property type="term" value="F:Glc3Man9GlcNAc2 oligosaccharide glucosidase activity"/>
    <property type="evidence" value="ECO:0007669"/>
    <property type="project" value="UniProtKB-UniRule"/>
</dbReference>
<dbReference type="FunFam" id="2.70.98.110:FF:000010">
    <property type="entry name" value="Uncharacterized protein"/>
    <property type="match status" value="1"/>
</dbReference>
<dbReference type="EMBL" id="JAVFKY010000001">
    <property type="protein sequence ID" value="KAK5583883.1"/>
    <property type="molecule type" value="Genomic_DNA"/>
</dbReference>
<keyword evidence="17" id="KW-1185">Reference proteome</keyword>
<dbReference type="AlphaFoldDB" id="A0AAN7U7F5"/>
<evidence type="ECO:0000313" key="17">
    <source>
        <dbReference type="Proteomes" id="UP001344447"/>
    </source>
</evidence>
<accession>A0AAN7U7F5</accession>
<evidence type="ECO:0000256" key="10">
    <source>
        <dbReference type="ARBA" id="ARBA00023295"/>
    </source>
</evidence>
<evidence type="ECO:0000256" key="4">
    <source>
        <dbReference type="ARBA" id="ARBA00022801"/>
    </source>
</evidence>
<keyword evidence="6" id="KW-0735">Signal-anchor</keyword>
<keyword evidence="3" id="KW-0812">Transmembrane</keyword>
<evidence type="ECO:0000313" key="16">
    <source>
        <dbReference type="EMBL" id="KAK5583883.1"/>
    </source>
</evidence>
<dbReference type="Gene3D" id="1.50.10.10">
    <property type="match status" value="1"/>
</dbReference>
<dbReference type="Pfam" id="PF03200">
    <property type="entry name" value="Glyco_hydro_63"/>
    <property type="match status" value="1"/>
</dbReference>
<dbReference type="GO" id="GO:0009311">
    <property type="term" value="P:oligosaccharide metabolic process"/>
    <property type="evidence" value="ECO:0007669"/>
    <property type="project" value="UniProtKB-UniRule"/>
</dbReference>
<name>A0AAN7U7F5_9MYCE</name>
<keyword evidence="8" id="KW-0472">Membrane</keyword>
<keyword evidence="4 12" id="KW-0378">Hydrolase</keyword>
<evidence type="ECO:0000256" key="8">
    <source>
        <dbReference type="ARBA" id="ARBA00023136"/>
    </source>
</evidence>
<evidence type="ECO:0000256" key="13">
    <source>
        <dbReference type="SAM" id="SignalP"/>
    </source>
</evidence>
<dbReference type="InterPro" id="IPR004888">
    <property type="entry name" value="Glycoside_hydrolase_63"/>
</dbReference>
<evidence type="ECO:0000256" key="9">
    <source>
        <dbReference type="ARBA" id="ARBA00023180"/>
    </source>
</evidence>
<comment type="caution">
    <text evidence="16">The sequence shown here is derived from an EMBL/GenBank/DDBJ whole genome shotgun (WGS) entry which is preliminary data.</text>
</comment>
<comment type="function">
    <text evidence="12">Cleaves the distal alpha 1,2-linked glucose residue from the Glc(3)Man(9)GlcNAc(2) oligosaccharide precursor.</text>
</comment>
<feature type="signal peptide" evidence="13">
    <location>
        <begin position="1"/>
        <end position="25"/>
    </location>
</feature>
<dbReference type="SUPFAM" id="SSF48208">
    <property type="entry name" value="Six-hairpin glycosidases"/>
    <property type="match status" value="1"/>
</dbReference>
<dbReference type="GO" id="GO:0006487">
    <property type="term" value="P:protein N-linked glycosylation"/>
    <property type="evidence" value="ECO:0007669"/>
    <property type="project" value="UniProtKB-UniRule"/>
</dbReference>
<evidence type="ECO:0000259" key="14">
    <source>
        <dbReference type="Pfam" id="PF03200"/>
    </source>
</evidence>
<dbReference type="Pfam" id="PF16923">
    <property type="entry name" value="Glyco_hydro_63N"/>
    <property type="match status" value="1"/>
</dbReference>
<evidence type="ECO:0000256" key="1">
    <source>
        <dbReference type="ARBA" id="ARBA00004648"/>
    </source>
</evidence>
<dbReference type="PANTHER" id="PTHR10412">
    <property type="entry name" value="MANNOSYL-OLIGOSACCHARIDE GLUCOSIDASE"/>
    <property type="match status" value="1"/>
</dbReference>
<comment type="catalytic activity">
    <reaction evidence="12">
        <text>N(4)-(alpha-D-Glc-(1-&gt;2)-alpha-D-Glc-(1-&gt;3)-alpha-D-Glc-(1-&gt;3)-alpha-D-Man-(1-&gt;2)-alpha-D-Man-(1-&gt;2)-alpha-D-Man-(1-&gt;3)-[alpha-D-Man-(1-&gt;2)-alpha-D-Man-(1-&gt;3)-[alpha-D-Man-(1-&gt;2)-alpha-D-Man-(1-&gt;6)]-alpha-D-Man-(1-&gt;6)]-beta-D-Man-(1-&gt;4)-beta-D-GlcNAc-(1-&gt;4)-beta-D-GlcNAc)-L-asparaginyl-[protein] + H2O = N(4)-(alpha-D-Glc-(1-&gt;3)-alpha-D-Glc-(1-&gt;3)-alpha-D-Man-(1-&gt;2)-alpha-D-Man-(1-&gt;2)-alpha-D-Man-(1-&gt;3)-[alpha-D-Man-(1-&gt;2)-alpha-D-Man-(1-&gt;3)-[alpha-D-Man-(1-&gt;2)-alpha-D-Man-(1-&gt;6)]-alpha-D-Man-(1-&gt;6)]-beta-D-Man-(1-&gt;4)-beta-D-GlcNAc-(1-&gt;4)-beta-D-GlcNAc)-L-asparaginyl-[protein] + beta-D-glucose</text>
        <dbReference type="Rhea" id="RHEA:55988"/>
        <dbReference type="Rhea" id="RHEA-COMP:12806"/>
        <dbReference type="Rhea" id="RHEA-COMP:14355"/>
        <dbReference type="ChEBI" id="CHEBI:15377"/>
        <dbReference type="ChEBI" id="CHEBI:15903"/>
        <dbReference type="ChEBI" id="CHEBI:59082"/>
        <dbReference type="ChEBI" id="CHEBI:132537"/>
        <dbReference type="EC" id="3.2.1.106"/>
    </reaction>
</comment>
<proteinExistence type="inferred from homology"/>
<evidence type="ECO:0000256" key="2">
    <source>
        <dbReference type="ARBA" id="ARBA00010833"/>
    </source>
</evidence>